<reference evidence="2" key="1">
    <citation type="journal article" date="2020" name="mSystems">
        <title>Genome- and Community-Level Interaction Insights into Carbon Utilization and Element Cycling Functions of Hydrothermarchaeota in Hydrothermal Sediment.</title>
        <authorList>
            <person name="Zhou Z."/>
            <person name="Liu Y."/>
            <person name="Xu W."/>
            <person name="Pan J."/>
            <person name="Luo Z.H."/>
            <person name="Li M."/>
        </authorList>
    </citation>
    <scope>NUCLEOTIDE SEQUENCE [LARGE SCALE GENOMIC DNA]</scope>
    <source>
        <strain evidence="2">SpSt-853</strain>
    </source>
</reference>
<proteinExistence type="predicted"/>
<dbReference type="AlphaFoldDB" id="A0A7C5ALL0"/>
<sequence>MNSRKHNALTTDSPTPDSLTPDSLTGYSGGEALEKTNLNPKREVPPLAEADASAFAGQAEPPGGSHPQGVFVKGGKGNGNGRKAPRLSPLAVSYPEDFLRFWEAYPRKTGKREALRRWLALKKDGALPDLTTLLGALKWQKEQESWREDGGKFVPHPATWLNAGRWDDEPPVQSNASIRASPPRADPNCPRCEGVGIEIVKEGGRTFGRPCACRKESTHHQVH</sequence>
<comment type="caution">
    <text evidence="2">The sequence shown here is derived from an EMBL/GenBank/DDBJ whole genome shotgun (WGS) entry which is preliminary data.</text>
</comment>
<protein>
    <submittedName>
        <fullName evidence="2">Uncharacterized protein</fullName>
    </submittedName>
</protein>
<dbReference type="EMBL" id="DTKJ01000034">
    <property type="protein sequence ID" value="HGZ11489.1"/>
    <property type="molecule type" value="Genomic_DNA"/>
</dbReference>
<feature type="compositionally biased region" description="Low complexity" evidence="1">
    <location>
        <begin position="9"/>
        <end position="25"/>
    </location>
</feature>
<feature type="region of interest" description="Disordered" evidence="1">
    <location>
        <begin position="162"/>
        <end position="187"/>
    </location>
</feature>
<feature type="region of interest" description="Disordered" evidence="1">
    <location>
        <begin position="1"/>
        <end position="86"/>
    </location>
</feature>
<accession>A0A7C5ALL0</accession>
<evidence type="ECO:0000313" key="2">
    <source>
        <dbReference type="EMBL" id="HGZ11489.1"/>
    </source>
</evidence>
<organism evidence="2">
    <name type="scientific">Desulfobacca acetoxidans</name>
    <dbReference type="NCBI Taxonomy" id="60893"/>
    <lineage>
        <taxon>Bacteria</taxon>
        <taxon>Pseudomonadati</taxon>
        <taxon>Thermodesulfobacteriota</taxon>
        <taxon>Desulfobaccia</taxon>
        <taxon>Desulfobaccales</taxon>
        <taxon>Desulfobaccaceae</taxon>
        <taxon>Desulfobacca</taxon>
    </lineage>
</organism>
<name>A0A7C5ALL0_9BACT</name>
<gene>
    <name evidence="2" type="ORF">ENW48_04670</name>
</gene>
<evidence type="ECO:0000256" key="1">
    <source>
        <dbReference type="SAM" id="MobiDB-lite"/>
    </source>
</evidence>